<dbReference type="AlphaFoldDB" id="D4ZD10"/>
<protein>
    <submittedName>
        <fullName evidence="1">Uncharacterized protein</fullName>
    </submittedName>
</protein>
<gene>
    <name evidence="1" type="ordered locus">SVI_3934</name>
</gene>
<name>D4ZD10_SHEVD</name>
<organism evidence="1 2">
    <name type="scientific">Shewanella violacea (strain JCM 10179 / CIP 106290 / LMG 19151 / DSS12)</name>
    <dbReference type="NCBI Taxonomy" id="637905"/>
    <lineage>
        <taxon>Bacteria</taxon>
        <taxon>Pseudomonadati</taxon>
        <taxon>Pseudomonadota</taxon>
        <taxon>Gammaproteobacteria</taxon>
        <taxon>Alteromonadales</taxon>
        <taxon>Shewanellaceae</taxon>
        <taxon>Shewanella</taxon>
    </lineage>
</organism>
<dbReference type="STRING" id="637905.SVI_3934"/>
<dbReference type="HOGENOM" id="CLU_2791665_0_0_6"/>
<accession>D4ZD10</accession>
<evidence type="ECO:0000313" key="2">
    <source>
        <dbReference type="Proteomes" id="UP000002350"/>
    </source>
</evidence>
<reference evidence="2" key="1">
    <citation type="journal article" date="2010" name="Mol. Biosyst.">
        <title>Complete genome sequence and comparative analysis of Shewanella violacea, a psychrophilic and piezophilic bacterium from deep sea floor sediments.</title>
        <authorList>
            <person name="Aono E."/>
            <person name="Baba T."/>
            <person name="Ara T."/>
            <person name="Nishi T."/>
            <person name="Nakamichi T."/>
            <person name="Inamoto E."/>
            <person name="Toyonaga H."/>
            <person name="Hasegawa M."/>
            <person name="Takai Y."/>
            <person name="Okumura Y."/>
            <person name="Baba M."/>
            <person name="Tomita M."/>
            <person name="Kato C."/>
            <person name="Oshima T."/>
            <person name="Nakasone K."/>
            <person name="Mori H."/>
        </authorList>
    </citation>
    <scope>NUCLEOTIDE SEQUENCE [LARGE SCALE GENOMIC DNA]</scope>
    <source>
        <strain evidence="2">JCM 10179 / CIP 106290 / LMG 19151 / DSS12</strain>
    </source>
</reference>
<proteinExistence type="predicted"/>
<sequence>MLLEDVMFAISCGWLYLTQGGGSLKASQVLKGTVASAIIGGTASVVSGQWSVAASLLTARRWGPCSTC</sequence>
<evidence type="ECO:0000313" key="1">
    <source>
        <dbReference type="EMBL" id="BAJ03905.1"/>
    </source>
</evidence>
<dbReference type="Proteomes" id="UP000002350">
    <property type="component" value="Chromosome"/>
</dbReference>
<keyword evidence="2" id="KW-1185">Reference proteome</keyword>
<dbReference type="EMBL" id="AP011177">
    <property type="protein sequence ID" value="BAJ03905.1"/>
    <property type="molecule type" value="Genomic_DNA"/>
</dbReference>
<dbReference type="KEGG" id="svo:SVI_3934"/>